<dbReference type="PhylomeDB" id="A0A0A2KM22"/>
<sequence>MRAPSLAIPSPLCGLIFSALELDLPLYQFL</sequence>
<dbReference type="Proteomes" id="UP000030104">
    <property type="component" value="Unassembled WGS sequence"/>
</dbReference>
<dbReference type="HOGENOM" id="CLU_3406507_0_0_1"/>
<proteinExistence type="predicted"/>
<dbReference type="AlphaFoldDB" id="A0A0A2KM22"/>
<dbReference type="EMBL" id="JQGA01001177">
    <property type="protein sequence ID" value="KGO68824.1"/>
    <property type="molecule type" value="Genomic_DNA"/>
</dbReference>
<organism evidence="1 2">
    <name type="scientific">Penicillium italicum</name>
    <name type="common">Blue mold</name>
    <dbReference type="NCBI Taxonomy" id="40296"/>
    <lineage>
        <taxon>Eukaryota</taxon>
        <taxon>Fungi</taxon>
        <taxon>Dikarya</taxon>
        <taxon>Ascomycota</taxon>
        <taxon>Pezizomycotina</taxon>
        <taxon>Eurotiomycetes</taxon>
        <taxon>Eurotiomycetidae</taxon>
        <taxon>Eurotiales</taxon>
        <taxon>Aspergillaceae</taxon>
        <taxon>Penicillium</taxon>
    </lineage>
</organism>
<gene>
    <name evidence="1" type="ORF">PITC_077060</name>
</gene>
<protein>
    <submittedName>
        <fullName evidence="1">Uncharacterized protein</fullName>
    </submittedName>
</protein>
<comment type="caution">
    <text evidence="1">The sequence shown here is derived from an EMBL/GenBank/DDBJ whole genome shotgun (WGS) entry which is preliminary data.</text>
</comment>
<dbReference type="OrthoDB" id="10318416at2759"/>
<evidence type="ECO:0000313" key="1">
    <source>
        <dbReference type="EMBL" id="KGO68824.1"/>
    </source>
</evidence>
<keyword evidence="2" id="KW-1185">Reference proteome</keyword>
<evidence type="ECO:0000313" key="2">
    <source>
        <dbReference type="Proteomes" id="UP000030104"/>
    </source>
</evidence>
<reference evidence="1 2" key="1">
    <citation type="journal article" date="2015" name="Mol. Plant Microbe Interact.">
        <title>Genome, transcriptome, and functional analyses of Penicillium expansum provide new insights into secondary metabolism and pathogenicity.</title>
        <authorList>
            <person name="Ballester A.R."/>
            <person name="Marcet-Houben M."/>
            <person name="Levin E."/>
            <person name="Sela N."/>
            <person name="Selma-Lazaro C."/>
            <person name="Carmona L."/>
            <person name="Wisniewski M."/>
            <person name="Droby S."/>
            <person name="Gonzalez-Candelas L."/>
            <person name="Gabaldon T."/>
        </authorList>
    </citation>
    <scope>NUCLEOTIDE SEQUENCE [LARGE SCALE GENOMIC DNA]</scope>
    <source>
        <strain evidence="1 2">PHI-1</strain>
    </source>
</reference>
<accession>A0A0A2KM22</accession>
<name>A0A0A2KM22_PENIT</name>